<dbReference type="Proteomes" id="UP000187429">
    <property type="component" value="Unassembled WGS sequence"/>
</dbReference>
<comment type="caution">
    <text evidence="2">The sequence shown here is derived from an EMBL/GenBank/DDBJ whole genome shotgun (WGS) entry which is preliminary data.</text>
</comment>
<name>A0A1R1YJJ6_9FUNG</name>
<dbReference type="AlphaFoldDB" id="A0A1R1YJJ6"/>
<dbReference type="EMBL" id="LSSM01001247">
    <property type="protein sequence ID" value="OMJ26975.1"/>
    <property type="molecule type" value="Genomic_DNA"/>
</dbReference>
<feature type="region of interest" description="Disordered" evidence="1">
    <location>
        <begin position="25"/>
        <end position="90"/>
    </location>
</feature>
<sequence>MGPLPIFNTRPHVTYVSAVMNPVDAPIGTSTTAAPPNKPEIPGSPQGTQRTHEVKFNSHDMEDSDVVPEPTGNFSRLVISRSDNDSDNRP</sequence>
<feature type="compositionally biased region" description="Basic and acidic residues" evidence="1">
    <location>
        <begin position="50"/>
        <end position="61"/>
    </location>
</feature>
<keyword evidence="3" id="KW-1185">Reference proteome</keyword>
<accession>A0A1R1YJJ6</accession>
<evidence type="ECO:0000313" key="3">
    <source>
        <dbReference type="Proteomes" id="UP000187429"/>
    </source>
</evidence>
<protein>
    <submittedName>
        <fullName evidence="2">Uncharacterized protein</fullName>
    </submittedName>
</protein>
<evidence type="ECO:0000256" key="1">
    <source>
        <dbReference type="SAM" id="MobiDB-lite"/>
    </source>
</evidence>
<reference evidence="3" key="1">
    <citation type="submission" date="2017-01" db="EMBL/GenBank/DDBJ databases">
        <authorList>
            <person name="Wang Y."/>
            <person name="White M."/>
            <person name="Kvist S."/>
            <person name="Moncalvo J.-M."/>
        </authorList>
    </citation>
    <scope>NUCLEOTIDE SEQUENCE [LARGE SCALE GENOMIC DNA]</scope>
    <source>
        <strain evidence="3">ID-206-W2</strain>
    </source>
</reference>
<proteinExistence type="predicted"/>
<evidence type="ECO:0000313" key="2">
    <source>
        <dbReference type="EMBL" id="OMJ26975.1"/>
    </source>
</evidence>
<organism evidence="2 3">
    <name type="scientific">Smittium culicis</name>
    <dbReference type="NCBI Taxonomy" id="133412"/>
    <lineage>
        <taxon>Eukaryota</taxon>
        <taxon>Fungi</taxon>
        <taxon>Fungi incertae sedis</taxon>
        <taxon>Zoopagomycota</taxon>
        <taxon>Kickxellomycotina</taxon>
        <taxon>Harpellomycetes</taxon>
        <taxon>Harpellales</taxon>
        <taxon>Legeriomycetaceae</taxon>
        <taxon>Smittium</taxon>
    </lineage>
</organism>
<gene>
    <name evidence="2" type="ORF">AYI69_g3607</name>
</gene>